<keyword evidence="2" id="KW-1185">Reference proteome</keyword>
<name>A0A9W6QU29_9PSEU</name>
<protein>
    <submittedName>
        <fullName evidence="1">Uncharacterized protein</fullName>
    </submittedName>
</protein>
<sequence length="69" mass="7958">MHLEADREPVRGRPRQAGLHAQLRQAARLFGDRLQYRHRLVQNSDAAMLSHVSILLSRYVGSPVRGKQW</sequence>
<comment type="caution">
    <text evidence="1">The sequence shown here is derived from an EMBL/GenBank/DDBJ whole genome shotgun (WGS) entry which is preliminary data.</text>
</comment>
<dbReference type="Proteomes" id="UP001165042">
    <property type="component" value="Unassembled WGS sequence"/>
</dbReference>
<organism evidence="1 2">
    <name type="scientific">Actinokineospora globicatena</name>
    <dbReference type="NCBI Taxonomy" id="103729"/>
    <lineage>
        <taxon>Bacteria</taxon>
        <taxon>Bacillati</taxon>
        <taxon>Actinomycetota</taxon>
        <taxon>Actinomycetes</taxon>
        <taxon>Pseudonocardiales</taxon>
        <taxon>Pseudonocardiaceae</taxon>
        <taxon>Actinokineospora</taxon>
    </lineage>
</organism>
<dbReference type="AlphaFoldDB" id="A0A9W6QU29"/>
<dbReference type="EMBL" id="BSSD01000009">
    <property type="protein sequence ID" value="GLW94599.1"/>
    <property type="molecule type" value="Genomic_DNA"/>
</dbReference>
<evidence type="ECO:0000313" key="2">
    <source>
        <dbReference type="Proteomes" id="UP001165042"/>
    </source>
</evidence>
<reference evidence="1" key="1">
    <citation type="submission" date="2023-02" db="EMBL/GenBank/DDBJ databases">
        <title>Actinokineospora globicatena NBRC 15670.</title>
        <authorList>
            <person name="Ichikawa N."/>
            <person name="Sato H."/>
            <person name="Tonouchi N."/>
        </authorList>
    </citation>
    <scope>NUCLEOTIDE SEQUENCE</scope>
    <source>
        <strain evidence="1">NBRC 15670</strain>
    </source>
</reference>
<proteinExistence type="predicted"/>
<gene>
    <name evidence="1" type="ORF">Aglo03_54150</name>
</gene>
<evidence type="ECO:0000313" key="1">
    <source>
        <dbReference type="EMBL" id="GLW94599.1"/>
    </source>
</evidence>
<accession>A0A9W6QU29</accession>